<organism evidence="17 18">
    <name type="scientific">Blastomyces silverae</name>
    <dbReference type="NCBI Taxonomy" id="2060906"/>
    <lineage>
        <taxon>Eukaryota</taxon>
        <taxon>Fungi</taxon>
        <taxon>Dikarya</taxon>
        <taxon>Ascomycota</taxon>
        <taxon>Pezizomycotina</taxon>
        <taxon>Eurotiomycetes</taxon>
        <taxon>Eurotiomycetidae</taxon>
        <taxon>Onygenales</taxon>
        <taxon>Ajellomycetaceae</taxon>
        <taxon>Blastomyces</taxon>
    </lineage>
</organism>
<dbReference type="InterPro" id="IPR004526">
    <property type="entry name" value="Glu-tRNA-synth_arc/euk"/>
</dbReference>
<evidence type="ECO:0000313" key="17">
    <source>
        <dbReference type="EMBL" id="KLJ13218.1"/>
    </source>
</evidence>
<feature type="domain" description="Glutamyl/glutaminyl-tRNA synthetase class Ib catalytic" evidence="14">
    <location>
        <begin position="201"/>
        <end position="503"/>
    </location>
</feature>
<evidence type="ECO:0000259" key="14">
    <source>
        <dbReference type="Pfam" id="PF00749"/>
    </source>
</evidence>
<dbReference type="GO" id="GO:0004818">
    <property type="term" value="F:glutamate-tRNA ligase activity"/>
    <property type="evidence" value="ECO:0007669"/>
    <property type="project" value="UniProtKB-EC"/>
</dbReference>
<dbReference type="HAMAP" id="MF_02076">
    <property type="entry name" value="Glu_tRNA_synth_type2"/>
    <property type="match status" value="1"/>
</dbReference>
<evidence type="ECO:0000256" key="10">
    <source>
        <dbReference type="ARBA" id="ARBA00023146"/>
    </source>
</evidence>
<dbReference type="GO" id="GO:0005829">
    <property type="term" value="C:cytosol"/>
    <property type="evidence" value="ECO:0007669"/>
    <property type="project" value="TreeGrafter"/>
</dbReference>
<dbReference type="AlphaFoldDB" id="A0A0H1BQ35"/>
<evidence type="ECO:0000256" key="11">
    <source>
        <dbReference type="ARBA" id="ARBA00030865"/>
    </source>
</evidence>
<keyword evidence="9 13" id="KW-0648">Protein biosynthesis</keyword>
<evidence type="ECO:0000256" key="13">
    <source>
        <dbReference type="RuleBase" id="RU363037"/>
    </source>
</evidence>
<name>A0A0H1BQ35_9EURO</name>
<comment type="subcellular location">
    <subcellularLocation>
        <location evidence="1">Cytoplasm</location>
    </subcellularLocation>
</comment>
<dbReference type="SUPFAM" id="SSF47616">
    <property type="entry name" value="GST C-terminal domain-like"/>
    <property type="match status" value="1"/>
</dbReference>
<evidence type="ECO:0000256" key="12">
    <source>
        <dbReference type="ARBA" id="ARBA00048351"/>
    </source>
</evidence>
<keyword evidence="10 13" id="KW-0030">Aminoacyl-tRNA synthetase</keyword>
<dbReference type="InterPro" id="IPR011035">
    <property type="entry name" value="Ribosomal_bL25/Gln-tRNA_synth"/>
</dbReference>
<dbReference type="STRING" id="2060906.A0A0H1BQ35"/>
<dbReference type="InterPro" id="IPR036282">
    <property type="entry name" value="Glutathione-S-Trfase_C_sf"/>
</dbReference>
<dbReference type="FunFam" id="3.90.800.10:FF:000001">
    <property type="entry name" value="Glutamine--tRNA ligase"/>
    <property type="match status" value="1"/>
</dbReference>
<dbReference type="InterPro" id="IPR020056">
    <property type="entry name" value="Rbsml_bL25/Gln-tRNA_synth_N"/>
</dbReference>
<dbReference type="FunFam" id="2.40.240.10:FF:000004">
    <property type="entry name" value="Glutamyl-tRNA synthetase, cytoplasmic"/>
    <property type="match status" value="1"/>
</dbReference>
<evidence type="ECO:0000256" key="7">
    <source>
        <dbReference type="ARBA" id="ARBA00022741"/>
    </source>
</evidence>
<keyword evidence="4" id="KW-0963">Cytoplasm</keyword>
<dbReference type="EC" id="6.1.1.17" evidence="3"/>
<dbReference type="Pfam" id="PF00749">
    <property type="entry name" value="tRNA-synt_1c"/>
    <property type="match status" value="1"/>
</dbReference>
<dbReference type="InterPro" id="IPR020058">
    <property type="entry name" value="Glu/Gln-tRNA-synth_Ib_cat-dom"/>
</dbReference>
<evidence type="ECO:0000259" key="15">
    <source>
        <dbReference type="Pfam" id="PF03950"/>
    </source>
</evidence>
<evidence type="ECO:0000256" key="5">
    <source>
        <dbReference type="ARBA" id="ARBA00022553"/>
    </source>
</evidence>
<dbReference type="InterPro" id="IPR049437">
    <property type="entry name" value="tRNA-synt_1c_C2"/>
</dbReference>
<dbReference type="PRINTS" id="PR00987">
    <property type="entry name" value="TRNASYNTHGLU"/>
</dbReference>
<dbReference type="GO" id="GO:0017102">
    <property type="term" value="C:methionyl glutamyl tRNA synthetase complex"/>
    <property type="evidence" value="ECO:0007669"/>
    <property type="project" value="TreeGrafter"/>
</dbReference>
<keyword evidence="8 13" id="KW-0067">ATP-binding</keyword>
<dbReference type="InterPro" id="IPR000924">
    <property type="entry name" value="Glu/Gln-tRNA-synth"/>
</dbReference>
<dbReference type="PANTHER" id="PTHR43097:SF5">
    <property type="entry name" value="GLUTAMATE--TRNA LIGASE"/>
    <property type="match status" value="1"/>
</dbReference>
<dbReference type="GO" id="GO:0005524">
    <property type="term" value="F:ATP binding"/>
    <property type="evidence" value="ECO:0007669"/>
    <property type="project" value="UniProtKB-KW"/>
</dbReference>
<dbReference type="PROSITE" id="PS00178">
    <property type="entry name" value="AA_TRNA_LIGASE_I"/>
    <property type="match status" value="1"/>
</dbReference>
<dbReference type="Gene3D" id="1.20.1050.10">
    <property type="match status" value="1"/>
</dbReference>
<evidence type="ECO:0000256" key="3">
    <source>
        <dbReference type="ARBA" id="ARBA00012835"/>
    </source>
</evidence>
<keyword evidence="18" id="KW-1185">Reference proteome</keyword>
<dbReference type="Gene3D" id="2.40.240.10">
    <property type="entry name" value="Ribosomal Protein L25, Chain P"/>
    <property type="match status" value="1"/>
</dbReference>
<sequence length="704" mass="79147">MAVLTVASKANHATLLPAILAATFANLENTANPVETVYEDADVVGASKEYLKLDWQNGDICYDQGVLVSLQEKFKLLQTDNKGLVLEWVTRSLDLTPSDFKAVNKPLLELEHHLTLRSYIVGYSMGLADIIVWGTIRGNKVLMSTIKRQGGNVGRWFSHVESTNPWIAQAVLDLNAPARQKRAAGSAAGGSYDIGLDMEGIVTRFPPEPSGYLHIGHAKAALLNDYFAHKHPGGTLICRFDDTNPSKETAEFQDAILHDLGLLGITPDRVTYSSDNFQLMYELCVKLISSGDAYADDTDKDTMNDERGDGIASKRRDLSVEDSLARFEEMKSGSGQGWCIRAKISVDNPNKALRDPVIYRCNSQPHHRTGYLWKIYPTYDFCAPVLDSTEGVTYALRTNEYRDRNPQYAWIQKALGLRGVTIWDFSRMNFVRTVLSKRKLGVLVEKDAVWGWDDPRMPTVRGIRRRGMTIAALREFILKQGPSRNVVNLDWTSLWATNKKFIDPIAPRFTAILRENIVVGTVHGASTTAVAENRPKHAKNPSLGTKRVVFSSKIYFDQADAALFKENEEITLMNWGNGIVRQIVRDQKTNQVSSLELDLHLVGDVKRTEKKVTWLCIDQPLVPVELVDFDHIITKEKLEKDENILPYINWKSEFRSHGWADCNIAELAENDVIQFERKGYYRVDRAYHGGLPAVLFSIPTGKTN</sequence>
<dbReference type="GO" id="GO:0006424">
    <property type="term" value="P:glutamyl-tRNA aminoacylation"/>
    <property type="evidence" value="ECO:0007669"/>
    <property type="project" value="InterPro"/>
</dbReference>
<dbReference type="Gene3D" id="3.90.800.10">
    <property type="entry name" value="Glutamyl-tRNA Synthetase, Domain 3"/>
    <property type="match status" value="1"/>
</dbReference>
<dbReference type="EMBL" id="LDEV01000453">
    <property type="protein sequence ID" value="KLJ13218.1"/>
    <property type="molecule type" value="Genomic_DNA"/>
</dbReference>
<dbReference type="Proteomes" id="UP000053573">
    <property type="component" value="Unassembled WGS sequence"/>
</dbReference>
<evidence type="ECO:0000256" key="8">
    <source>
        <dbReference type="ARBA" id="ARBA00022840"/>
    </source>
</evidence>
<dbReference type="InterPro" id="IPR020061">
    <property type="entry name" value="Glu_tRNA_lig_a-bdl"/>
</dbReference>
<keyword evidence="6 13" id="KW-0436">Ligase</keyword>
<comment type="similarity">
    <text evidence="2">Belongs to the class-I aminoacyl-tRNA synthetase family. Glutamate--tRNA ligase type 2 subfamily.</text>
</comment>
<comment type="catalytic activity">
    <reaction evidence="12">
        <text>tRNA(Glu) + L-glutamate + ATP = L-glutamyl-tRNA(Glu) + AMP + diphosphate</text>
        <dbReference type="Rhea" id="RHEA:23540"/>
        <dbReference type="Rhea" id="RHEA-COMP:9663"/>
        <dbReference type="Rhea" id="RHEA-COMP:9680"/>
        <dbReference type="ChEBI" id="CHEBI:29985"/>
        <dbReference type="ChEBI" id="CHEBI:30616"/>
        <dbReference type="ChEBI" id="CHEBI:33019"/>
        <dbReference type="ChEBI" id="CHEBI:78442"/>
        <dbReference type="ChEBI" id="CHEBI:78520"/>
        <dbReference type="ChEBI" id="CHEBI:456215"/>
        <dbReference type="EC" id="6.1.1.17"/>
    </reaction>
</comment>
<evidence type="ECO:0000256" key="6">
    <source>
        <dbReference type="ARBA" id="ARBA00022598"/>
    </source>
</evidence>
<dbReference type="InterPro" id="IPR014729">
    <property type="entry name" value="Rossmann-like_a/b/a_fold"/>
</dbReference>
<comment type="caution">
    <text evidence="17">The sequence shown here is derived from an EMBL/GenBank/DDBJ whole genome shotgun (WGS) entry which is preliminary data.</text>
</comment>
<dbReference type="NCBIfam" id="TIGR00463">
    <property type="entry name" value="gltX_arch"/>
    <property type="match status" value="1"/>
</dbReference>
<evidence type="ECO:0000259" key="16">
    <source>
        <dbReference type="Pfam" id="PF20974"/>
    </source>
</evidence>
<dbReference type="FunFam" id="3.40.50.620:FF:000037">
    <property type="entry name" value="Glutamine--tRNA ligase cytoplasmic"/>
    <property type="match status" value="1"/>
</dbReference>
<feature type="domain" description="Glutamyl/glutaminyl-tRNA synthetase class Ib anti-codon binding" evidence="15">
    <location>
        <begin position="506"/>
        <end position="599"/>
    </location>
</feature>
<dbReference type="InterPro" id="IPR001412">
    <property type="entry name" value="aa-tRNA-synth_I_CS"/>
</dbReference>
<evidence type="ECO:0000256" key="1">
    <source>
        <dbReference type="ARBA" id="ARBA00004496"/>
    </source>
</evidence>
<reference evidence="18" key="1">
    <citation type="journal article" date="2015" name="PLoS Genet.">
        <title>The dynamic genome and transcriptome of the human fungal pathogen Blastomyces and close relative Emmonsia.</title>
        <authorList>
            <person name="Munoz J.F."/>
            <person name="Gauthier G.M."/>
            <person name="Desjardins C.A."/>
            <person name="Gallo J.E."/>
            <person name="Holder J."/>
            <person name="Sullivan T.D."/>
            <person name="Marty A.J."/>
            <person name="Carmen J.C."/>
            <person name="Chen Z."/>
            <person name="Ding L."/>
            <person name="Gujja S."/>
            <person name="Magrini V."/>
            <person name="Misas E."/>
            <person name="Mitreva M."/>
            <person name="Priest M."/>
            <person name="Saif S."/>
            <person name="Whiston E.A."/>
            <person name="Young S."/>
            <person name="Zeng Q."/>
            <person name="Goldman W.E."/>
            <person name="Mardis E.R."/>
            <person name="Taylor J.W."/>
            <person name="McEwen J.G."/>
            <person name="Clay O.K."/>
            <person name="Klein B.S."/>
            <person name="Cuomo C.A."/>
        </authorList>
    </citation>
    <scope>NUCLEOTIDE SEQUENCE [LARGE SCALE GENOMIC DNA]</scope>
    <source>
        <strain evidence="18">UAMH 139</strain>
    </source>
</reference>
<evidence type="ECO:0000256" key="2">
    <source>
        <dbReference type="ARBA" id="ARBA00008927"/>
    </source>
</evidence>
<protein>
    <recommendedName>
        <fullName evidence="3">glutamate--tRNA ligase</fullName>
        <ecNumber evidence="3">6.1.1.17</ecNumber>
    </recommendedName>
    <alternativeName>
        <fullName evidence="11">Glutamyl-tRNA synthetase</fullName>
    </alternativeName>
</protein>
<proteinExistence type="inferred from homology"/>
<dbReference type="SUPFAM" id="SSF52374">
    <property type="entry name" value="Nucleotidylyl transferase"/>
    <property type="match status" value="1"/>
</dbReference>
<dbReference type="Gene3D" id="1.10.1160.10">
    <property type="entry name" value="Glutamyl-trna Synthetase, Domain 2"/>
    <property type="match status" value="1"/>
</dbReference>
<dbReference type="SUPFAM" id="SSF50715">
    <property type="entry name" value="Ribosomal protein L25-like"/>
    <property type="match status" value="1"/>
</dbReference>
<keyword evidence="7 13" id="KW-0547">Nucleotide-binding</keyword>
<dbReference type="PANTHER" id="PTHR43097">
    <property type="entry name" value="GLUTAMINE-TRNA LIGASE"/>
    <property type="match status" value="1"/>
</dbReference>
<dbReference type="InterPro" id="IPR020059">
    <property type="entry name" value="Glu/Gln-tRNA-synth_Ib_codon-bd"/>
</dbReference>
<dbReference type="FunFam" id="1.10.1160.10:FF:000001">
    <property type="entry name" value="Glutamine--tRNA ligase"/>
    <property type="match status" value="1"/>
</dbReference>
<dbReference type="OrthoDB" id="10250478at2759"/>
<dbReference type="Gene3D" id="3.40.50.620">
    <property type="entry name" value="HUPs"/>
    <property type="match status" value="1"/>
</dbReference>
<gene>
    <name evidence="17" type="ORF">EMPG_11830</name>
</gene>
<evidence type="ECO:0000256" key="4">
    <source>
        <dbReference type="ARBA" id="ARBA00022490"/>
    </source>
</evidence>
<dbReference type="Pfam" id="PF20974">
    <property type="entry name" value="tRNA-synt_1c_C2"/>
    <property type="match status" value="1"/>
</dbReference>
<dbReference type="InterPro" id="IPR050132">
    <property type="entry name" value="Gln/Glu-tRNA_Ligase"/>
</dbReference>
<evidence type="ECO:0000313" key="18">
    <source>
        <dbReference type="Proteomes" id="UP000053573"/>
    </source>
</evidence>
<keyword evidence="5" id="KW-0597">Phosphoprotein</keyword>
<evidence type="ECO:0000256" key="9">
    <source>
        <dbReference type="ARBA" id="ARBA00022917"/>
    </source>
</evidence>
<feature type="domain" description="tRNA synthetases class I (E and Q) anti-codon binding" evidence="16">
    <location>
        <begin position="611"/>
        <end position="684"/>
    </location>
</feature>
<accession>A0A0H1BQ35</accession>
<dbReference type="Pfam" id="PF03950">
    <property type="entry name" value="tRNA-synt_1c_C"/>
    <property type="match status" value="1"/>
</dbReference>